<evidence type="ECO:0000256" key="5">
    <source>
        <dbReference type="ARBA" id="ARBA00022692"/>
    </source>
</evidence>
<dbReference type="AlphaFoldDB" id="A0A7V2ZJX8"/>
<keyword evidence="7 9" id="KW-0472">Membrane</keyword>
<dbReference type="InterPro" id="IPR007272">
    <property type="entry name" value="Sulf_transp_TsuA/YedE"/>
</dbReference>
<evidence type="ECO:0000256" key="6">
    <source>
        <dbReference type="ARBA" id="ARBA00022989"/>
    </source>
</evidence>
<dbReference type="PANTHER" id="PTHR30574:SF1">
    <property type="entry name" value="SULPHUR TRANSPORT DOMAIN-CONTAINING PROTEIN"/>
    <property type="match status" value="1"/>
</dbReference>
<evidence type="ECO:0000256" key="1">
    <source>
        <dbReference type="ARBA" id="ARBA00004429"/>
    </source>
</evidence>
<feature type="transmembrane region" description="Helical" evidence="9">
    <location>
        <begin position="132"/>
        <end position="149"/>
    </location>
</feature>
<protein>
    <recommendedName>
        <fullName evidence="11">Sulphur transport domain-containing protein</fullName>
    </recommendedName>
</protein>
<dbReference type="EMBL" id="DSUJ01000008">
    <property type="protein sequence ID" value="HFI91208.1"/>
    <property type="molecule type" value="Genomic_DNA"/>
</dbReference>
<feature type="transmembrane region" description="Helical" evidence="9">
    <location>
        <begin position="94"/>
        <end position="112"/>
    </location>
</feature>
<feature type="transmembrane region" description="Helical" evidence="9">
    <location>
        <begin position="30"/>
        <end position="51"/>
    </location>
</feature>
<evidence type="ECO:0000256" key="7">
    <source>
        <dbReference type="ARBA" id="ARBA00023136"/>
    </source>
</evidence>
<proteinExistence type="inferred from homology"/>
<evidence type="ECO:0008006" key="11">
    <source>
        <dbReference type="Google" id="ProtNLM"/>
    </source>
</evidence>
<evidence type="ECO:0000256" key="3">
    <source>
        <dbReference type="ARBA" id="ARBA00022475"/>
    </source>
</evidence>
<sequence length="191" mass="20147">MTTLVRKIYSVFEKDKEVVEVKPQPYSNPYLTGIGLGLVLLAAFVIMGRGLGASGAMSTLVAVGVNTVAPEHTQSNPFYSEYLGDGSTNPLKDWLVFEVLGVLAGGFISGSLAGRIKKGIEKGPNITSGKRLLYAFIGGSLMGIGAKLARGCTSGQALTGGALLNLGGWAFMIMVFAGGYATAYFLRRQWL</sequence>
<organism evidence="10">
    <name type="scientific">Ignavibacterium album</name>
    <dbReference type="NCBI Taxonomy" id="591197"/>
    <lineage>
        <taxon>Bacteria</taxon>
        <taxon>Pseudomonadati</taxon>
        <taxon>Ignavibacteriota</taxon>
        <taxon>Ignavibacteria</taxon>
        <taxon>Ignavibacteriales</taxon>
        <taxon>Ignavibacteriaceae</taxon>
        <taxon>Ignavibacterium</taxon>
    </lineage>
</organism>
<reference evidence="10" key="1">
    <citation type="journal article" date="2020" name="mSystems">
        <title>Genome- and Community-Level Interaction Insights into Carbon Utilization and Element Cycling Functions of Hydrothermarchaeota in Hydrothermal Sediment.</title>
        <authorList>
            <person name="Zhou Z."/>
            <person name="Liu Y."/>
            <person name="Xu W."/>
            <person name="Pan J."/>
            <person name="Luo Z.H."/>
            <person name="Li M."/>
        </authorList>
    </citation>
    <scope>NUCLEOTIDE SEQUENCE [LARGE SCALE GENOMIC DNA]</scope>
    <source>
        <strain evidence="10">SpSt-479</strain>
    </source>
</reference>
<feature type="transmembrane region" description="Helical" evidence="9">
    <location>
        <begin position="169"/>
        <end position="186"/>
    </location>
</feature>
<keyword evidence="2" id="KW-0813">Transport</keyword>
<comment type="subcellular location">
    <subcellularLocation>
        <location evidence="1">Cell inner membrane</location>
        <topology evidence="1">Multi-pass membrane protein</topology>
    </subcellularLocation>
</comment>
<keyword evidence="6 9" id="KW-1133">Transmembrane helix</keyword>
<keyword evidence="4" id="KW-0997">Cell inner membrane</keyword>
<evidence type="ECO:0000256" key="4">
    <source>
        <dbReference type="ARBA" id="ARBA00022519"/>
    </source>
</evidence>
<evidence type="ECO:0000256" key="2">
    <source>
        <dbReference type="ARBA" id="ARBA00022448"/>
    </source>
</evidence>
<keyword evidence="5 9" id="KW-0812">Transmembrane</keyword>
<evidence type="ECO:0000313" key="10">
    <source>
        <dbReference type="EMBL" id="HFI91208.1"/>
    </source>
</evidence>
<evidence type="ECO:0000256" key="9">
    <source>
        <dbReference type="SAM" id="Phobius"/>
    </source>
</evidence>
<evidence type="ECO:0000256" key="8">
    <source>
        <dbReference type="ARBA" id="ARBA00035655"/>
    </source>
</evidence>
<comment type="caution">
    <text evidence="10">The sequence shown here is derived from an EMBL/GenBank/DDBJ whole genome shotgun (WGS) entry which is preliminary data.</text>
</comment>
<accession>A0A7V2ZJX8</accession>
<name>A0A7V2ZJX8_9BACT</name>
<gene>
    <name evidence="10" type="ORF">ENS31_06695</name>
</gene>
<dbReference type="GO" id="GO:0005886">
    <property type="term" value="C:plasma membrane"/>
    <property type="evidence" value="ECO:0007669"/>
    <property type="project" value="UniProtKB-SubCell"/>
</dbReference>
<dbReference type="PANTHER" id="PTHR30574">
    <property type="entry name" value="INNER MEMBRANE PROTEIN YEDE"/>
    <property type="match status" value="1"/>
</dbReference>
<dbReference type="Pfam" id="PF04143">
    <property type="entry name" value="Sulf_transp"/>
    <property type="match status" value="1"/>
</dbReference>
<keyword evidence="3" id="KW-1003">Cell membrane</keyword>
<comment type="similarity">
    <text evidence="8">Belongs to the TsuA/YedE (TC 9.B.102) family.</text>
</comment>